<comment type="caution">
    <text evidence="3">The sequence shown here is derived from an EMBL/GenBank/DDBJ whole genome shotgun (WGS) entry which is preliminary data.</text>
</comment>
<dbReference type="PANTHER" id="PTHR43745">
    <property type="entry name" value="NITROREDUCTASE MJ1384-RELATED"/>
    <property type="match status" value="1"/>
</dbReference>
<reference evidence="3 4" key="1">
    <citation type="submission" date="2018-03" db="EMBL/GenBank/DDBJ databases">
        <title>Draft Genome Sequences of the Obligatory Marine Myxobacteria Enhygromyxa salina SWB007.</title>
        <authorList>
            <person name="Poehlein A."/>
            <person name="Moghaddam J.A."/>
            <person name="Harms H."/>
            <person name="Alanjari M."/>
            <person name="Koenig G.M."/>
            <person name="Daniel R."/>
            <person name="Schaeberle T.F."/>
        </authorList>
    </citation>
    <scope>NUCLEOTIDE SEQUENCE [LARGE SCALE GENOMIC DNA]</scope>
    <source>
        <strain evidence="3 4">SWB007</strain>
    </source>
</reference>
<dbReference type="SUPFAM" id="SSF55469">
    <property type="entry name" value="FMN-dependent nitroreductase-like"/>
    <property type="match status" value="1"/>
</dbReference>
<dbReference type="Gene3D" id="3.40.109.10">
    <property type="entry name" value="NADH Oxidase"/>
    <property type="match status" value="1"/>
</dbReference>
<organism evidence="3 4">
    <name type="scientific">Enhygromyxa salina</name>
    <dbReference type="NCBI Taxonomy" id="215803"/>
    <lineage>
        <taxon>Bacteria</taxon>
        <taxon>Pseudomonadati</taxon>
        <taxon>Myxococcota</taxon>
        <taxon>Polyangia</taxon>
        <taxon>Nannocystales</taxon>
        <taxon>Nannocystaceae</taxon>
        <taxon>Enhygromyxa</taxon>
    </lineage>
</organism>
<dbReference type="GO" id="GO:0016491">
    <property type="term" value="F:oxidoreductase activity"/>
    <property type="evidence" value="ECO:0007669"/>
    <property type="project" value="InterPro"/>
</dbReference>
<dbReference type="AlphaFoldDB" id="A0A2S9YT76"/>
<gene>
    <name evidence="3" type="ORF">ENSA7_19300</name>
</gene>
<protein>
    <submittedName>
        <fullName evidence="3">Nitroreductase family protein</fullName>
    </submittedName>
</protein>
<evidence type="ECO:0000256" key="1">
    <source>
        <dbReference type="SAM" id="MobiDB-lite"/>
    </source>
</evidence>
<name>A0A2S9YT76_9BACT</name>
<dbReference type="PANTHER" id="PTHR43745:SF2">
    <property type="entry name" value="NITROREDUCTASE MJ1384-RELATED"/>
    <property type="match status" value="1"/>
</dbReference>
<accession>A0A2S9YT76</accession>
<dbReference type="Pfam" id="PF00881">
    <property type="entry name" value="Nitroreductase"/>
    <property type="match status" value="1"/>
</dbReference>
<evidence type="ECO:0000313" key="4">
    <source>
        <dbReference type="Proteomes" id="UP000238823"/>
    </source>
</evidence>
<proteinExistence type="predicted"/>
<dbReference type="Proteomes" id="UP000238823">
    <property type="component" value="Unassembled WGS sequence"/>
</dbReference>
<dbReference type="InterPro" id="IPR052544">
    <property type="entry name" value="Bacteriocin_Proc_Enz"/>
</dbReference>
<evidence type="ECO:0000259" key="2">
    <source>
        <dbReference type="Pfam" id="PF00881"/>
    </source>
</evidence>
<evidence type="ECO:0000313" key="3">
    <source>
        <dbReference type="EMBL" id="PRQ08307.1"/>
    </source>
</evidence>
<dbReference type="InterPro" id="IPR000415">
    <property type="entry name" value="Nitroreductase-like"/>
</dbReference>
<feature type="region of interest" description="Disordered" evidence="1">
    <location>
        <begin position="8"/>
        <end position="32"/>
    </location>
</feature>
<dbReference type="EMBL" id="PVNL01000042">
    <property type="protein sequence ID" value="PRQ08307.1"/>
    <property type="molecule type" value="Genomic_DNA"/>
</dbReference>
<dbReference type="InterPro" id="IPR029479">
    <property type="entry name" value="Nitroreductase"/>
</dbReference>
<sequence length="230" mass="24689">MVRDLILAGRSRHEHAEPSAPTDRPGELAPAIPLPLPVDADPACDLRSVIASRRSTSLRDSGSLPLSQLSLLLRNAEIVDAGPLCPDARLRAQLFVVALDVPPLEPAVYRYDHAGHQLVLVEGVAREQLRAEVLLQHDQGDAAALVFVVTPLARWLRMHADRGYRGAMMSVGWVIDSLYLQAAQLGLQYSATGGFALARANELLQLDGYEYTTALAFAVGAGASALEEPG</sequence>
<feature type="domain" description="Nitroreductase" evidence="2">
    <location>
        <begin position="50"/>
        <end position="220"/>
    </location>
</feature>